<protein>
    <submittedName>
        <fullName evidence="1">Uncharacterized protein</fullName>
    </submittedName>
</protein>
<dbReference type="EMBL" id="VLLC01000001">
    <property type="protein sequence ID" value="TWI77337.1"/>
    <property type="molecule type" value="Genomic_DNA"/>
</dbReference>
<organism evidence="1 2">
    <name type="scientific">Desulfobotulus alkaliphilus</name>
    <dbReference type="NCBI Taxonomy" id="622671"/>
    <lineage>
        <taxon>Bacteria</taxon>
        <taxon>Pseudomonadati</taxon>
        <taxon>Thermodesulfobacteriota</taxon>
        <taxon>Desulfobacteria</taxon>
        <taxon>Desulfobacterales</taxon>
        <taxon>Desulfobacteraceae</taxon>
        <taxon>Desulfobotulus</taxon>
    </lineage>
</organism>
<dbReference type="AlphaFoldDB" id="A0A562S7H1"/>
<evidence type="ECO:0000313" key="2">
    <source>
        <dbReference type="Proteomes" id="UP000318307"/>
    </source>
</evidence>
<sequence length="77" mass="9147">MPEDIRWQQPFANFRNVFAELRHAADLYRQLNMLEKQRLTLKGLNRIRVPLDDLCLPCAIDLVDYGNIQDLRVKAHR</sequence>
<dbReference type="OrthoDB" id="9810452at2"/>
<keyword evidence="2" id="KW-1185">Reference proteome</keyword>
<accession>A0A562S7H1</accession>
<dbReference type="RefSeq" id="WP_144681282.1">
    <property type="nucleotide sequence ID" value="NZ_VLLC01000001.1"/>
</dbReference>
<evidence type="ECO:0000313" key="1">
    <source>
        <dbReference type="EMBL" id="TWI77337.1"/>
    </source>
</evidence>
<dbReference type="Proteomes" id="UP000318307">
    <property type="component" value="Unassembled WGS sequence"/>
</dbReference>
<comment type="caution">
    <text evidence="1">The sequence shown here is derived from an EMBL/GenBank/DDBJ whole genome shotgun (WGS) entry which is preliminary data.</text>
</comment>
<proteinExistence type="predicted"/>
<gene>
    <name evidence="1" type="ORF">LZ24_00142</name>
</gene>
<reference evidence="1 2" key="1">
    <citation type="submission" date="2019-07" db="EMBL/GenBank/DDBJ databases">
        <title>Genome sequencing of 100 strains of the haloalkaliphilic chemolithoautotrophic sulfur-oxidizing bacterium Thioalkalivibrio.</title>
        <authorList>
            <person name="Muyzer G."/>
        </authorList>
    </citation>
    <scope>NUCLEOTIDE SEQUENCE [LARGE SCALE GENOMIC DNA]</scope>
    <source>
        <strain evidence="1 2">ASO4-4</strain>
    </source>
</reference>
<name>A0A562S7H1_9BACT</name>